<dbReference type="AlphaFoldDB" id="A0A1I5WLC7"/>
<dbReference type="STRING" id="1227077.SAMN04515668_1384"/>
<evidence type="ECO:0000256" key="1">
    <source>
        <dbReference type="SAM" id="MobiDB-lite"/>
    </source>
</evidence>
<evidence type="ECO:0000313" key="3">
    <source>
        <dbReference type="EMBL" id="SFQ20642.1"/>
    </source>
</evidence>
<feature type="signal peptide" evidence="2">
    <location>
        <begin position="1"/>
        <end position="18"/>
    </location>
</feature>
<dbReference type="RefSeq" id="WP_177204626.1">
    <property type="nucleotide sequence ID" value="NZ_FOXS01000002.1"/>
</dbReference>
<evidence type="ECO:0000256" key="2">
    <source>
        <dbReference type="SAM" id="SignalP"/>
    </source>
</evidence>
<keyword evidence="2" id="KW-0732">Signal</keyword>
<dbReference type="PROSITE" id="PS51257">
    <property type="entry name" value="PROKAR_LIPOPROTEIN"/>
    <property type="match status" value="1"/>
</dbReference>
<proteinExistence type="predicted"/>
<feature type="compositionally biased region" description="Low complexity" evidence="1">
    <location>
        <begin position="28"/>
        <end position="41"/>
    </location>
</feature>
<dbReference type="Gene3D" id="1.10.287.700">
    <property type="entry name" value="Helix hairpin bin"/>
    <property type="match status" value="1"/>
</dbReference>
<sequence>MKLSLKSLFVLAAFGAFATTSCSEQKAENAANSTENAAENAGDAMENAADRTGNAMENAVDNAKEDIAREPGDTAIVRNRPANKIVEQVPDKKD</sequence>
<keyword evidence="4" id="KW-1185">Reference proteome</keyword>
<protein>
    <submittedName>
        <fullName evidence="3">Uncharacterized protein</fullName>
    </submittedName>
</protein>
<accession>A0A1I5WLC7</accession>
<reference evidence="4" key="1">
    <citation type="submission" date="2016-10" db="EMBL/GenBank/DDBJ databases">
        <authorList>
            <person name="Varghese N."/>
            <person name="Submissions S."/>
        </authorList>
    </citation>
    <scope>NUCLEOTIDE SEQUENCE [LARGE SCALE GENOMIC DNA]</scope>
    <source>
        <strain evidence="4">OR362-8,ATCC BAA-1266,JCM 13504</strain>
    </source>
</reference>
<dbReference type="EMBL" id="FOXS01000002">
    <property type="protein sequence ID" value="SFQ20642.1"/>
    <property type="molecule type" value="Genomic_DNA"/>
</dbReference>
<dbReference type="Proteomes" id="UP000199029">
    <property type="component" value="Unassembled WGS sequence"/>
</dbReference>
<gene>
    <name evidence="3" type="ORF">SAMN04515668_1384</name>
</gene>
<organism evidence="3 4">
    <name type="scientific">Hymenobacter arizonensis</name>
    <name type="common">Siccationidurans arizonensis</name>
    <dbReference type="NCBI Taxonomy" id="1227077"/>
    <lineage>
        <taxon>Bacteria</taxon>
        <taxon>Pseudomonadati</taxon>
        <taxon>Bacteroidota</taxon>
        <taxon>Cytophagia</taxon>
        <taxon>Cytophagales</taxon>
        <taxon>Hymenobacteraceae</taxon>
        <taxon>Hymenobacter</taxon>
    </lineage>
</organism>
<evidence type="ECO:0000313" key="4">
    <source>
        <dbReference type="Proteomes" id="UP000199029"/>
    </source>
</evidence>
<feature type="chain" id="PRO_5011601668" evidence="2">
    <location>
        <begin position="19"/>
        <end position="94"/>
    </location>
</feature>
<name>A0A1I5WLC7_HYMAR</name>
<feature type="region of interest" description="Disordered" evidence="1">
    <location>
        <begin position="23"/>
        <end position="48"/>
    </location>
</feature>